<gene>
    <name evidence="3" type="ORF">PDIGIT_LOCUS8561</name>
</gene>
<evidence type="ECO:0000259" key="1">
    <source>
        <dbReference type="Pfam" id="PF09830"/>
    </source>
</evidence>
<dbReference type="InterPro" id="IPR043171">
    <property type="entry name" value="Ap4A_phos1/2-like"/>
</dbReference>
<evidence type="ECO:0000313" key="4">
    <source>
        <dbReference type="Proteomes" id="UP001152607"/>
    </source>
</evidence>
<dbReference type="InterPro" id="IPR009163">
    <property type="entry name" value="Ap4A_phos1/2"/>
</dbReference>
<dbReference type="InterPro" id="IPR019200">
    <property type="entry name" value="ATP_adenylylTrfase_C"/>
</dbReference>
<dbReference type="GO" id="GO:0003877">
    <property type="term" value="F:ATP:ADP adenylyltransferase activity"/>
    <property type="evidence" value="ECO:0007669"/>
    <property type="project" value="InterPro"/>
</dbReference>
<dbReference type="Pfam" id="PF19327">
    <property type="entry name" value="Ap4A_phos_N"/>
    <property type="match status" value="1"/>
</dbReference>
<name>A0A9W4XKN9_9PLEO</name>
<accession>A0A9W4XKN9</accession>
<dbReference type="SUPFAM" id="SSF54197">
    <property type="entry name" value="HIT-like"/>
    <property type="match status" value="1"/>
</dbReference>
<dbReference type="InterPro" id="IPR036265">
    <property type="entry name" value="HIT-like_sf"/>
</dbReference>
<dbReference type="Proteomes" id="UP001152607">
    <property type="component" value="Unassembled WGS sequence"/>
</dbReference>
<keyword evidence="4" id="KW-1185">Reference proteome</keyword>
<dbReference type="PANTHER" id="PTHR38420:SF1">
    <property type="entry name" value="PUTATIVE (AFU_ORTHOLOGUE AFUA_5G14690)-RELATED"/>
    <property type="match status" value="1"/>
</dbReference>
<dbReference type="InterPro" id="IPR045759">
    <property type="entry name" value="Ap4A_phos1/2_N"/>
</dbReference>
<organism evidence="3 4">
    <name type="scientific">Periconia digitata</name>
    <dbReference type="NCBI Taxonomy" id="1303443"/>
    <lineage>
        <taxon>Eukaryota</taxon>
        <taxon>Fungi</taxon>
        <taxon>Dikarya</taxon>
        <taxon>Ascomycota</taxon>
        <taxon>Pezizomycotina</taxon>
        <taxon>Dothideomycetes</taxon>
        <taxon>Pleosporomycetidae</taxon>
        <taxon>Pleosporales</taxon>
        <taxon>Massarineae</taxon>
        <taxon>Periconiaceae</taxon>
        <taxon>Periconia</taxon>
    </lineage>
</organism>
<feature type="domain" description="Ap4A phosphorylase 1/2 N-terminal" evidence="2">
    <location>
        <begin position="36"/>
        <end position="184"/>
    </location>
</feature>
<dbReference type="Pfam" id="PF09830">
    <property type="entry name" value="ATP_transf"/>
    <property type="match status" value="1"/>
</dbReference>
<dbReference type="AlphaFoldDB" id="A0A9W4XKN9"/>
<feature type="domain" description="ATP adenylyltransferase C-terminal" evidence="1">
    <location>
        <begin position="223"/>
        <end position="321"/>
    </location>
</feature>
<comment type="caution">
    <text evidence="3">The sequence shown here is derived from an EMBL/GenBank/DDBJ whole genome shotgun (WGS) entry which is preliminary data.</text>
</comment>
<dbReference type="PANTHER" id="PTHR38420">
    <property type="entry name" value="AP-4-A PHOSPHORYLASE II"/>
    <property type="match status" value="1"/>
</dbReference>
<dbReference type="OrthoDB" id="10267950at2759"/>
<sequence length="327" mass="36418">MYKILQSHSLLFFWSPSALSRIVSRFFATSSTMNLETKALAAFDRLVQSGELLWKETAPRHVPSSPFNFEFRVAASLAKKPRTAHQKKVVNAFADDNPDFSLGLIGPNHKLILNKFCVVRPQFVLHTVEFVPQQRALDSADLGSLWHVLQSLQSEHIAIFNCGVDAGASVGHKHMQILPHPGGSDFQFFPDTVPAQDGKALIPYEASTTDLPTRFHIGIYSVPNIPFQHAVQWLPNEINENILASIYHDLLSHLTLGQESAHNLILVKDWIMVIPRRTGWIGDLGANAAAMIGMVWMTSEQDYEGWTKQDPMLLLPTFGVPVEASSS</sequence>
<dbReference type="Gene3D" id="3.30.428.70">
    <property type="match status" value="1"/>
</dbReference>
<evidence type="ECO:0008006" key="5">
    <source>
        <dbReference type="Google" id="ProtNLM"/>
    </source>
</evidence>
<dbReference type="GO" id="GO:0005524">
    <property type="term" value="F:ATP binding"/>
    <property type="evidence" value="ECO:0007669"/>
    <property type="project" value="InterPro"/>
</dbReference>
<dbReference type="EMBL" id="CAOQHR010000005">
    <property type="protein sequence ID" value="CAI6335479.1"/>
    <property type="molecule type" value="Genomic_DNA"/>
</dbReference>
<evidence type="ECO:0000313" key="3">
    <source>
        <dbReference type="EMBL" id="CAI6335479.1"/>
    </source>
</evidence>
<dbReference type="GO" id="GO:0009117">
    <property type="term" value="P:nucleotide metabolic process"/>
    <property type="evidence" value="ECO:0007669"/>
    <property type="project" value="InterPro"/>
</dbReference>
<protein>
    <recommendedName>
        <fullName evidence="5">Ap4A phosphorylase II</fullName>
    </recommendedName>
</protein>
<reference evidence="3" key="1">
    <citation type="submission" date="2023-01" db="EMBL/GenBank/DDBJ databases">
        <authorList>
            <person name="Van Ghelder C."/>
            <person name="Rancurel C."/>
        </authorList>
    </citation>
    <scope>NUCLEOTIDE SEQUENCE</scope>
    <source>
        <strain evidence="3">CNCM I-4278</strain>
    </source>
</reference>
<proteinExistence type="predicted"/>
<evidence type="ECO:0000259" key="2">
    <source>
        <dbReference type="Pfam" id="PF19327"/>
    </source>
</evidence>